<evidence type="ECO:0000313" key="3">
    <source>
        <dbReference type="Proteomes" id="UP000791440"/>
    </source>
</evidence>
<accession>A0A921ZAW0</accession>
<dbReference type="InterPro" id="IPR036682">
    <property type="entry name" value="OS_D_A10/PebIII_sf"/>
</dbReference>
<dbReference type="EMBL" id="JH668466">
    <property type="protein sequence ID" value="KAG6454409.1"/>
    <property type="molecule type" value="Genomic_DNA"/>
</dbReference>
<protein>
    <submittedName>
        <fullName evidence="2">Uncharacterized protein</fullName>
    </submittedName>
</protein>
<evidence type="ECO:0000313" key="2">
    <source>
        <dbReference type="EMBL" id="KAG6454409.1"/>
    </source>
</evidence>
<proteinExistence type="predicted"/>
<sequence length="117" mass="13487">MDQVDAFFVMTTMKMLAVLCLFVLGALSAPERDGDLYDMFDAKMILEDDKLRSKAIDCLLDRGVCDDYQPIRDKGPRLIKTRCEDCTPEQKAVFEESMKILEEKFNNDFKEIIAKYA</sequence>
<reference evidence="2" key="2">
    <citation type="submission" date="2020-12" db="EMBL/GenBank/DDBJ databases">
        <authorList>
            <person name="Kanost M."/>
        </authorList>
    </citation>
    <scope>NUCLEOTIDE SEQUENCE</scope>
</reference>
<dbReference type="Pfam" id="PF03392">
    <property type="entry name" value="OS-D"/>
    <property type="match status" value="1"/>
</dbReference>
<dbReference type="InterPro" id="IPR005055">
    <property type="entry name" value="A10/PebIII"/>
</dbReference>
<organism evidence="2 3">
    <name type="scientific">Manduca sexta</name>
    <name type="common">Tobacco hawkmoth</name>
    <name type="synonym">Tobacco hornworm</name>
    <dbReference type="NCBI Taxonomy" id="7130"/>
    <lineage>
        <taxon>Eukaryota</taxon>
        <taxon>Metazoa</taxon>
        <taxon>Ecdysozoa</taxon>
        <taxon>Arthropoda</taxon>
        <taxon>Hexapoda</taxon>
        <taxon>Insecta</taxon>
        <taxon>Pterygota</taxon>
        <taxon>Neoptera</taxon>
        <taxon>Endopterygota</taxon>
        <taxon>Lepidoptera</taxon>
        <taxon>Glossata</taxon>
        <taxon>Ditrysia</taxon>
        <taxon>Bombycoidea</taxon>
        <taxon>Sphingidae</taxon>
        <taxon>Sphinginae</taxon>
        <taxon>Sphingini</taxon>
        <taxon>Manduca</taxon>
    </lineage>
</organism>
<reference evidence="2" key="1">
    <citation type="journal article" date="2016" name="Insect Biochem. Mol. Biol.">
        <title>Multifaceted biological insights from a draft genome sequence of the tobacco hornworm moth, Manduca sexta.</title>
        <authorList>
            <person name="Kanost M.R."/>
            <person name="Arrese E.L."/>
            <person name="Cao X."/>
            <person name="Chen Y.R."/>
            <person name="Chellapilla S."/>
            <person name="Goldsmith M.R."/>
            <person name="Grosse-Wilde E."/>
            <person name="Heckel D.G."/>
            <person name="Herndon N."/>
            <person name="Jiang H."/>
            <person name="Papanicolaou A."/>
            <person name="Qu J."/>
            <person name="Soulages J.L."/>
            <person name="Vogel H."/>
            <person name="Walters J."/>
            <person name="Waterhouse R.M."/>
            <person name="Ahn S.J."/>
            <person name="Almeida F.C."/>
            <person name="An C."/>
            <person name="Aqrawi P."/>
            <person name="Bretschneider A."/>
            <person name="Bryant W.B."/>
            <person name="Bucks S."/>
            <person name="Chao H."/>
            <person name="Chevignon G."/>
            <person name="Christen J.M."/>
            <person name="Clarke D.F."/>
            <person name="Dittmer N.T."/>
            <person name="Ferguson L.C.F."/>
            <person name="Garavelou S."/>
            <person name="Gordon K.H.J."/>
            <person name="Gunaratna R.T."/>
            <person name="Han Y."/>
            <person name="Hauser F."/>
            <person name="He Y."/>
            <person name="Heidel-Fischer H."/>
            <person name="Hirsh A."/>
            <person name="Hu Y."/>
            <person name="Jiang H."/>
            <person name="Kalra D."/>
            <person name="Klinner C."/>
            <person name="Konig C."/>
            <person name="Kovar C."/>
            <person name="Kroll A.R."/>
            <person name="Kuwar S.S."/>
            <person name="Lee S.L."/>
            <person name="Lehman R."/>
            <person name="Li K."/>
            <person name="Li Z."/>
            <person name="Liang H."/>
            <person name="Lovelace S."/>
            <person name="Lu Z."/>
            <person name="Mansfield J.H."/>
            <person name="McCulloch K.J."/>
            <person name="Mathew T."/>
            <person name="Morton B."/>
            <person name="Muzny D.M."/>
            <person name="Neunemann D."/>
            <person name="Ongeri F."/>
            <person name="Pauchet Y."/>
            <person name="Pu L.L."/>
            <person name="Pyrousis I."/>
            <person name="Rao X.J."/>
            <person name="Redding A."/>
            <person name="Roesel C."/>
            <person name="Sanchez-Gracia A."/>
            <person name="Schaack S."/>
            <person name="Shukla A."/>
            <person name="Tetreau G."/>
            <person name="Wang Y."/>
            <person name="Xiong G.H."/>
            <person name="Traut W."/>
            <person name="Walsh T.K."/>
            <person name="Worley K.C."/>
            <person name="Wu D."/>
            <person name="Wu W."/>
            <person name="Wu Y.Q."/>
            <person name="Zhang X."/>
            <person name="Zou Z."/>
            <person name="Zucker H."/>
            <person name="Briscoe A.D."/>
            <person name="Burmester T."/>
            <person name="Clem R.J."/>
            <person name="Feyereisen R."/>
            <person name="Grimmelikhuijzen C.J.P."/>
            <person name="Hamodrakas S.J."/>
            <person name="Hansson B.S."/>
            <person name="Huguet E."/>
            <person name="Jermiin L.S."/>
            <person name="Lan Q."/>
            <person name="Lehman H.K."/>
            <person name="Lorenzen M."/>
            <person name="Merzendorfer H."/>
            <person name="Michalopoulos I."/>
            <person name="Morton D.B."/>
            <person name="Muthukrishnan S."/>
            <person name="Oakeshott J.G."/>
            <person name="Palmer W."/>
            <person name="Park Y."/>
            <person name="Passarelli A.L."/>
            <person name="Rozas J."/>
            <person name="Schwartz L.M."/>
            <person name="Smith W."/>
            <person name="Southgate A."/>
            <person name="Vilcinskas A."/>
            <person name="Vogt R."/>
            <person name="Wang P."/>
            <person name="Werren J."/>
            <person name="Yu X.Q."/>
            <person name="Zhou J.J."/>
            <person name="Brown S.J."/>
            <person name="Scherer S.E."/>
            <person name="Richards S."/>
            <person name="Blissard G.W."/>
        </authorList>
    </citation>
    <scope>NUCLEOTIDE SEQUENCE</scope>
</reference>
<feature type="chain" id="PRO_5037691108" evidence="1">
    <location>
        <begin position="29"/>
        <end position="117"/>
    </location>
</feature>
<feature type="signal peptide" evidence="1">
    <location>
        <begin position="1"/>
        <end position="28"/>
    </location>
</feature>
<comment type="caution">
    <text evidence="2">The sequence shown here is derived from an EMBL/GenBank/DDBJ whole genome shotgun (WGS) entry which is preliminary data.</text>
</comment>
<gene>
    <name evidence="2" type="ORF">O3G_MSEX008700</name>
</gene>
<dbReference type="PANTHER" id="PTHR11257:SF13">
    <property type="entry name" value="GEO07322P1"/>
    <property type="match status" value="1"/>
</dbReference>
<dbReference type="Proteomes" id="UP000791440">
    <property type="component" value="Unassembled WGS sequence"/>
</dbReference>
<dbReference type="SUPFAM" id="SSF100910">
    <property type="entry name" value="Chemosensory protein Csp2"/>
    <property type="match status" value="1"/>
</dbReference>
<dbReference type="OrthoDB" id="7465061at2759"/>
<dbReference type="AlphaFoldDB" id="A0A921ZAW0"/>
<keyword evidence="3" id="KW-1185">Reference proteome</keyword>
<dbReference type="Gene3D" id="1.10.2080.10">
    <property type="entry name" value="Insect odorant-binding protein A10/Ejaculatory bulb-specific protein 3"/>
    <property type="match status" value="1"/>
</dbReference>
<dbReference type="PANTHER" id="PTHR11257">
    <property type="entry name" value="CHEMOSENSORY PROTEIN-RELATED"/>
    <property type="match status" value="1"/>
</dbReference>
<name>A0A921ZAW0_MANSE</name>
<evidence type="ECO:0000256" key="1">
    <source>
        <dbReference type="SAM" id="SignalP"/>
    </source>
</evidence>
<keyword evidence="1" id="KW-0732">Signal</keyword>